<accession>A0A0L9VLH2</accession>
<organism evidence="2 3">
    <name type="scientific">Phaseolus angularis</name>
    <name type="common">Azuki bean</name>
    <name type="synonym">Vigna angularis</name>
    <dbReference type="NCBI Taxonomy" id="3914"/>
    <lineage>
        <taxon>Eukaryota</taxon>
        <taxon>Viridiplantae</taxon>
        <taxon>Streptophyta</taxon>
        <taxon>Embryophyta</taxon>
        <taxon>Tracheophyta</taxon>
        <taxon>Spermatophyta</taxon>
        <taxon>Magnoliopsida</taxon>
        <taxon>eudicotyledons</taxon>
        <taxon>Gunneridae</taxon>
        <taxon>Pentapetalae</taxon>
        <taxon>rosids</taxon>
        <taxon>fabids</taxon>
        <taxon>Fabales</taxon>
        <taxon>Fabaceae</taxon>
        <taxon>Papilionoideae</taxon>
        <taxon>50 kb inversion clade</taxon>
        <taxon>NPAAA clade</taxon>
        <taxon>indigoferoid/millettioid clade</taxon>
        <taxon>Phaseoleae</taxon>
        <taxon>Vigna</taxon>
    </lineage>
</organism>
<dbReference type="PANTHER" id="PTHR33018">
    <property type="entry name" value="OS10G0338966 PROTEIN-RELATED"/>
    <property type="match status" value="1"/>
</dbReference>
<dbReference type="AlphaFoldDB" id="A0A0L9VLH2"/>
<dbReference type="InterPro" id="IPR038765">
    <property type="entry name" value="Papain-like_cys_pep_sf"/>
</dbReference>
<feature type="region of interest" description="Disordered" evidence="1">
    <location>
        <begin position="44"/>
        <end position="69"/>
    </location>
</feature>
<name>A0A0L9VLH2_PHAAN</name>
<dbReference type="Proteomes" id="UP000053144">
    <property type="component" value="Chromosome 10"/>
</dbReference>
<gene>
    <name evidence="2" type="ORF">LR48_Vigan10g180300</name>
</gene>
<dbReference type="SUPFAM" id="SSF54001">
    <property type="entry name" value="Cysteine proteinases"/>
    <property type="match status" value="1"/>
</dbReference>
<evidence type="ECO:0008006" key="4">
    <source>
        <dbReference type="Google" id="ProtNLM"/>
    </source>
</evidence>
<protein>
    <recommendedName>
        <fullName evidence="4">Ubiquitin-like protease family profile domain-containing protein</fullName>
    </recommendedName>
</protein>
<sequence>MSWLSRAHKVHSLPRSVRTYWQLPHSGRVRGVGKFIGIRQFFGPPTSHHSKAHVEAQGQEDMNESLQQQSQPSQQIILEQLGVLAVKISLSPIELQMPPEVTNRTSSLSFFICQKDIFEILSGTDMLCISVLQLWLLYLHRLTIEKKNDHIYGFIDPVAIQGVGNKGEEVQNYLLEAFVNGKKQVYLAPYLQQVVEAYSRLQGTHIVSRKKLQFIAPTCSRQPESFECGYYVMRHMQKIISANVVDSWKLVT</sequence>
<evidence type="ECO:0000256" key="1">
    <source>
        <dbReference type="SAM" id="MobiDB-lite"/>
    </source>
</evidence>
<dbReference type="EMBL" id="CM003380">
    <property type="protein sequence ID" value="KOM55911.1"/>
    <property type="molecule type" value="Genomic_DNA"/>
</dbReference>
<evidence type="ECO:0000313" key="3">
    <source>
        <dbReference type="Proteomes" id="UP000053144"/>
    </source>
</evidence>
<dbReference type="PANTHER" id="PTHR33018:SF34">
    <property type="entry name" value="OS02G0472350 PROTEIN"/>
    <property type="match status" value="1"/>
</dbReference>
<evidence type="ECO:0000313" key="2">
    <source>
        <dbReference type="EMBL" id="KOM55911.1"/>
    </source>
</evidence>
<proteinExistence type="predicted"/>
<reference evidence="3" key="1">
    <citation type="journal article" date="2015" name="Proc. Natl. Acad. Sci. U.S.A.">
        <title>Genome sequencing of adzuki bean (Vigna angularis) provides insight into high starch and low fat accumulation and domestication.</title>
        <authorList>
            <person name="Yang K."/>
            <person name="Tian Z."/>
            <person name="Chen C."/>
            <person name="Luo L."/>
            <person name="Zhao B."/>
            <person name="Wang Z."/>
            <person name="Yu L."/>
            <person name="Li Y."/>
            <person name="Sun Y."/>
            <person name="Li W."/>
            <person name="Chen Y."/>
            <person name="Li Y."/>
            <person name="Zhang Y."/>
            <person name="Ai D."/>
            <person name="Zhao J."/>
            <person name="Shang C."/>
            <person name="Ma Y."/>
            <person name="Wu B."/>
            <person name="Wang M."/>
            <person name="Gao L."/>
            <person name="Sun D."/>
            <person name="Zhang P."/>
            <person name="Guo F."/>
            <person name="Wang W."/>
            <person name="Li Y."/>
            <person name="Wang J."/>
            <person name="Varshney R.K."/>
            <person name="Wang J."/>
            <person name="Ling H.Q."/>
            <person name="Wan P."/>
        </authorList>
    </citation>
    <scope>NUCLEOTIDE SEQUENCE</scope>
    <source>
        <strain evidence="3">cv. Jingnong 6</strain>
    </source>
</reference>
<dbReference type="Gramene" id="KOM55911">
    <property type="protein sequence ID" value="KOM55911"/>
    <property type="gene ID" value="LR48_Vigan10g180300"/>
</dbReference>